<organism evidence="8 9">
    <name type="scientific">Psychrosphaera haliotis</name>
    <dbReference type="NCBI Taxonomy" id="555083"/>
    <lineage>
        <taxon>Bacteria</taxon>
        <taxon>Pseudomonadati</taxon>
        <taxon>Pseudomonadota</taxon>
        <taxon>Gammaproteobacteria</taxon>
        <taxon>Alteromonadales</taxon>
        <taxon>Pseudoalteromonadaceae</taxon>
        <taxon>Psychrosphaera</taxon>
    </lineage>
</organism>
<dbReference type="InterPro" id="IPR004090">
    <property type="entry name" value="Chemotax_Me-accpt_rcpt"/>
</dbReference>
<dbReference type="Gene3D" id="1.10.287.950">
    <property type="entry name" value="Methyl-accepting chemotaxis protein"/>
    <property type="match status" value="1"/>
</dbReference>
<evidence type="ECO:0000313" key="9">
    <source>
        <dbReference type="Proteomes" id="UP000439994"/>
    </source>
</evidence>
<dbReference type="OrthoDB" id="5800769at2"/>
<dbReference type="GO" id="GO:0007165">
    <property type="term" value="P:signal transduction"/>
    <property type="evidence" value="ECO:0007669"/>
    <property type="project" value="UniProtKB-KW"/>
</dbReference>
<comment type="subcellular location">
    <subcellularLocation>
        <location evidence="1">Membrane</location>
    </subcellularLocation>
</comment>
<keyword evidence="2 4" id="KW-0807">Transducer</keyword>
<dbReference type="PANTHER" id="PTHR32089">
    <property type="entry name" value="METHYL-ACCEPTING CHEMOTAXIS PROTEIN MCPB"/>
    <property type="match status" value="1"/>
</dbReference>
<protein>
    <submittedName>
        <fullName evidence="8">HAMP domain-containing protein</fullName>
    </submittedName>
</protein>
<dbReference type="GO" id="GO:0016020">
    <property type="term" value="C:membrane"/>
    <property type="evidence" value="ECO:0007669"/>
    <property type="project" value="UniProtKB-SubCell"/>
</dbReference>
<dbReference type="Proteomes" id="UP000439994">
    <property type="component" value="Unassembled WGS sequence"/>
</dbReference>
<dbReference type="SMART" id="SM00283">
    <property type="entry name" value="MA"/>
    <property type="match status" value="1"/>
</dbReference>
<reference evidence="8 9" key="1">
    <citation type="submission" date="2019-11" db="EMBL/GenBank/DDBJ databases">
        <title>P. haliotis isolates from Z. marina roots.</title>
        <authorList>
            <person name="Cohen M."/>
            <person name="Jospin G."/>
            <person name="Eisen J.A."/>
            <person name="Coil D.A."/>
        </authorList>
    </citation>
    <scope>NUCLEOTIDE SEQUENCE [LARGE SCALE GENOMIC DNA]</scope>
    <source>
        <strain evidence="8 9">UCD-MCMsp1aY</strain>
    </source>
</reference>
<dbReference type="Pfam" id="PF00015">
    <property type="entry name" value="MCPsignal"/>
    <property type="match status" value="1"/>
</dbReference>
<dbReference type="RefSeq" id="WP_155694266.1">
    <property type="nucleotide sequence ID" value="NZ_WOCD01000001.1"/>
</dbReference>
<keyword evidence="9" id="KW-1185">Reference proteome</keyword>
<feature type="domain" description="Methyl-accepting transducer" evidence="6">
    <location>
        <begin position="364"/>
        <end position="600"/>
    </location>
</feature>
<dbReference type="CDD" id="cd11386">
    <property type="entry name" value="MCP_signal"/>
    <property type="match status" value="1"/>
</dbReference>
<proteinExistence type="inferred from homology"/>
<sequence length="636" mass="69551">MVKAEIVHGESELQAVDYIKQIDLQQKELIKVIASDLHWRSGQTIPRAQTSRIQEYVDQLDKLLVADMFNEDSFDQVKALVKETKNTILEKTGTIGSAVWRSPTDKMTHLMSILDQFNNLYPLVANLKGLTNDPDIDTVLLTRLIIEKRQNALKQLLSGYGMAMYAIGEPQVSSATFDSLSLASDELAAELSKIAELNSLVSGQDEMLRSLVAKDTEAMTVVLDDALMYLEEQFLIADEITLTKADFENHLDAELSKIYKSKTGLFTEFESRLNARVDKNTQDFYILVALVVVALLLVVYLFVGMSLSISNTTRSLTRVATKLAEGDTTVSAKVRTKDELAEAITAFNKMAKNVHQLVDAVQEASFGVTNQAQSVEELAHQTGQAVASQLGDTESITSSIESLIAAVSVVSENSQTVVHSLNSATEQTEQGRSTLADARHATDELGREIKHSVQVINQLSQQSESINDVLAVIKGIAEQTNLLALNAAIEAARAGEQGRGFAVVADEVRGLAKRTQDSTEEIQSTIHSLQSGVQNAVQAMTRSDEQALKTIEESAKLETALDHISLSVKQISEQNVATEEATQTQQVIAKEIEQSLSSISEISKVTDQNVKDSIAATNSLGKFVAKLESMLEKFKT</sequence>
<evidence type="ECO:0000313" key="8">
    <source>
        <dbReference type="EMBL" id="MUH71496.1"/>
    </source>
</evidence>
<evidence type="ECO:0000256" key="5">
    <source>
        <dbReference type="SAM" id="Phobius"/>
    </source>
</evidence>
<dbReference type="GO" id="GO:0004888">
    <property type="term" value="F:transmembrane signaling receptor activity"/>
    <property type="evidence" value="ECO:0007669"/>
    <property type="project" value="InterPro"/>
</dbReference>
<evidence type="ECO:0000259" key="7">
    <source>
        <dbReference type="PROSITE" id="PS50885"/>
    </source>
</evidence>
<evidence type="ECO:0000256" key="4">
    <source>
        <dbReference type="PROSITE-ProRule" id="PRU00284"/>
    </source>
</evidence>
<keyword evidence="5" id="KW-0472">Membrane</keyword>
<comment type="similarity">
    <text evidence="3">Belongs to the methyl-accepting chemotaxis (MCP) protein family.</text>
</comment>
<keyword evidence="5" id="KW-1133">Transmembrane helix</keyword>
<evidence type="ECO:0000256" key="2">
    <source>
        <dbReference type="ARBA" id="ARBA00023224"/>
    </source>
</evidence>
<name>A0A6N8F4A4_9GAMM</name>
<evidence type="ECO:0000256" key="1">
    <source>
        <dbReference type="ARBA" id="ARBA00004370"/>
    </source>
</evidence>
<dbReference type="FunFam" id="1.10.287.950:FF:000001">
    <property type="entry name" value="Methyl-accepting chemotaxis sensory transducer"/>
    <property type="match status" value="1"/>
</dbReference>
<gene>
    <name evidence="8" type="ORF">GNP35_02665</name>
</gene>
<comment type="caution">
    <text evidence="8">The sequence shown here is derived from an EMBL/GenBank/DDBJ whole genome shotgun (WGS) entry which is preliminary data.</text>
</comment>
<feature type="transmembrane region" description="Helical" evidence="5">
    <location>
        <begin position="284"/>
        <end position="309"/>
    </location>
</feature>
<dbReference type="PANTHER" id="PTHR32089:SF112">
    <property type="entry name" value="LYSOZYME-LIKE PROTEIN-RELATED"/>
    <property type="match status" value="1"/>
</dbReference>
<dbReference type="Pfam" id="PF00672">
    <property type="entry name" value="HAMP"/>
    <property type="match status" value="1"/>
</dbReference>
<evidence type="ECO:0000259" key="6">
    <source>
        <dbReference type="PROSITE" id="PS50111"/>
    </source>
</evidence>
<dbReference type="InterPro" id="IPR003660">
    <property type="entry name" value="HAMP_dom"/>
</dbReference>
<accession>A0A6N8F4A4</accession>
<dbReference type="SUPFAM" id="SSF58104">
    <property type="entry name" value="Methyl-accepting chemotaxis protein (MCP) signaling domain"/>
    <property type="match status" value="1"/>
</dbReference>
<dbReference type="CDD" id="cd06225">
    <property type="entry name" value="HAMP"/>
    <property type="match status" value="1"/>
</dbReference>
<keyword evidence="5" id="KW-0812">Transmembrane</keyword>
<dbReference type="SMART" id="SM00304">
    <property type="entry name" value="HAMP"/>
    <property type="match status" value="1"/>
</dbReference>
<evidence type="ECO:0000256" key="3">
    <source>
        <dbReference type="ARBA" id="ARBA00029447"/>
    </source>
</evidence>
<dbReference type="GO" id="GO:0006935">
    <property type="term" value="P:chemotaxis"/>
    <property type="evidence" value="ECO:0007669"/>
    <property type="project" value="InterPro"/>
</dbReference>
<dbReference type="Gene3D" id="6.10.340.10">
    <property type="match status" value="1"/>
</dbReference>
<dbReference type="PROSITE" id="PS50885">
    <property type="entry name" value="HAMP"/>
    <property type="match status" value="1"/>
</dbReference>
<dbReference type="PROSITE" id="PS50111">
    <property type="entry name" value="CHEMOTAXIS_TRANSDUC_2"/>
    <property type="match status" value="1"/>
</dbReference>
<dbReference type="PRINTS" id="PR00260">
    <property type="entry name" value="CHEMTRNSDUCR"/>
</dbReference>
<dbReference type="InterPro" id="IPR004089">
    <property type="entry name" value="MCPsignal_dom"/>
</dbReference>
<dbReference type="EMBL" id="WOCD01000001">
    <property type="protein sequence ID" value="MUH71496.1"/>
    <property type="molecule type" value="Genomic_DNA"/>
</dbReference>
<dbReference type="AlphaFoldDB" id="A0A6N8F4A4"/>
<feature type="domain" description="HAMP" evidence="7">
    <location>
        <begin position="307"/>
        <end position="359"/>
    </location>
</feature>